<gene>
    <name evidence="1" type="ORF">LTRI10_LOCUS10885</name>
</gene>
<keyword evidence="2" id="KW-1185">Reference proteome</keyword>
<dbReference type="Proteomes" id="UP001497516">
    <property type="component" value="Chromosome 2"/>
</dbReference>
<sequence>MFHSLGTIPANRTSGEHRNILLIERLCVWQGSVQNLPEKDFKLGGNFSFPQPDPALSIHPTHRVSPPTPPPVKLNSQMVSCLNRENPIRSAIPYKFIIHTPPRKWDSFNGPTDRRVKSLTKLILIPAPFPLTNNLRHQRIPPIWQDTRIIARRIQLKSRNPIRMHQGGRKTISDLPS</sequence>
<proteinExistence type="predicted"/>
<dbReference type="AlphaFoldDB" id="A0AAV2D587"/>
<reference evidence="1 2" key="1">
    <citation type="submission" date="2024-04" db="EMBL/GenBank/DDBJ databases">
        <authorList>
            <person name="Fracassetti M."/>
        </authorList>
    </citation>
    <scope>NUCLEOTIDE SEQUENCE [LARGE SCALE GENOMIC DNA]</scope>
</reference>
<name>A0AAV2D587_9ROSI</name>
<accession>A0AAV2D587</accession>
<evidence type="ECO:0000313" key="1">
    <source>
        <dbReference type="EMBL" id="CAL1366975.1"/>
    </source>
</evidence>
<evidence type="ECO:0000313" key="2">
    <source>
        <dbReference type="Proteomes" id="UP001497516"/>
    </source>
</evidence>
<dbReference type="EMBL" id="OZ034815">
    <property type="protein sequence ID" value="CAL1366975.1"/>
    <property type="molecule type" value="Genomic_DNA"/>
</dbReference>
<protein>
    <submittedName>
        <fullName evidence="1">Uncharacterized protein</fullName>
    </submittedName>
</protein>
<organism evidence="1 2">
    <name type="scientific">Linum trigynum</name>
    <dbReference type="NCBI Taxonomy" id="586398"/>
    <lineage>
        <taxon>Eukaryota</taxon>
        <taxon>Viridiplantae</taxon>
        <taxon>Streptophyta</taxon>
        <taxon>Embryophyta</taxon>
        <taxon>Tracheophyta</taxon>
        <taxon>Spermatophyta</taxon>
        <taxon>Magnoliopsida</taxon>
        <taxon>eudicotyledons</taxon>
        <taxon>Gunneridae</taxon>
        <taxon>Pentapetalae</taxon>
        <taxon>rosids</taxon>
        <taxon>fabids</taxon>
        <taxon>Malpighiales</taxon>
        <taxon>Linaceae</taxon>
        <taxon>Linum</taxon>
    </lineage>
</organism>